<keyword evidence="1" id="KW-0732">Signal</keyword>
<proteinExistence type="predicted"/>
<dbReference type="InterPro" id="IPR015920">
    <property type="entry name" value="Cellobiose_DH-like_cyt"/>
</dbReference>
<dbReference type="Gene3D" id="2.60.40.1210">
    <property type="entry name" value="Cellobiose dehydrogenase, cytochrome domain"/>
    <property type="match status" value="1"/>
</dbReference>
<organism evidence="3 4">
    <name type="scientific">Rhypophila decipiens</name>
    <dbReference type="NCBI Taxonomy" id="261697"/>
    <lineage>
        <taxon>Eukaryota</taxon>
        <taxon>Fungi</taxon>
        <taxon>Dikarya</taxon>
        <taxon>Ascomycota</taxon>
        <taxon>Pezizomycotina</taxon>
        <taxon>Sordariomycetes</taxon>
        <taxon>Sordariomycetidae</taxon>
        <taxon>Sordariales</taxon>
        <taxon>Naviculisporaceae</taxon>
        <taxon>Rhypophila</taxon>
    </lineage>
</organism>
<protein>
    <recommendedName>
        <fullName evidence="2">Cellobiose dehydrogenase-like cytochrome domain-containing protein</fullName>
    </recommendedName>
</protein>
<keyword evidence="4" id="KW-1185">Reference proteome</keyword>
<dbReference type="PANTHER" id="PTHR47190">
    <property type="entry name" value="DEHYDROGENASE, PUTATIVE-RELATED"/>
    <property type="match status" value="1"/>
</dbReference>
<gene>
    <name evidence="3" type="ORF">QBC37DRAFT_391371</name>
</gene>
<dbReference type="Proteomes" id="UP001301769">
    <property type="component" value="Unassembled WGS sequence"/>
</dbReference>
<feature type="signal peptide" evidence="1">
    <location>
        <begin position="1"/>
        <end position="20"/>
    </location>
</feature>
<name>A0AAN6Y0U9_9PEZI</name>
<dbReference type="SUPFAM" id="SSF49344">
    <property type="entry name" value="CBD9-like"/>
    <property type="match status" value="1"/>
</dbReference>
<comment type="caution">
    <text evidence="3">The sequence shown here is derived from an EMBL/GenBank/DDBJ whole genome shotgun (WGS) entry which is preliminary data.</text>
</comment>
<dbReference type="PANTHER" id="PTHR47190:SF1">
    <property type="entry name" value="GLUCOSE-METHANOL-CHOLINE OXIDOREDUCTASE N-TERMINAL DOMAIN-CONTAINING PROTEIN"/>
    <property type="match status" value="1"/>
</dbReference>
<dbReference type="AlphaFoldDB" id="A0AAN6Y0U9"/>
<dbReference type="CDD" id="cd09630">
    <property type="entry name" value="CDH_like_cytochrome"/>
    <property type="match status" value="1"/>
</dbReference>
<dbReference type="Pfam" id="PF16010">
    <property type="entry name" value="CDH-cyt"/>
    <property type="match status" value="1"/>
</dbReference>
<feature type="chain" id="PRO_5042996187" description="Cellobiose dehydrogenase-like cytochrome domain-containing protein" evidence="1">
    <location>
        <begin position="21"/>
        <end position="220"/>
    </location>
</feature>
<dbReference type="FunFam" id="2.60.40.1210:FF:000004">
    <property type="entry name" value="Cellobiose dehydrogenase"/>
    <property type="match status" value="1"/>
</dbReference>
<accession>A0AAN6Y0U9</accession>
<reference evidence="3" key="2">
    <citation type="submission" date="2023-05" db="EMBL/GenBank/DDBJ databases">
        <authorList>
            <consortium name="Lawrence Berkeley National Laboratory"/>
            <person name="Steindorff A."/>
            <person name="Hensen N."/>
            <person name="Bonometti L."/>
            <person name="Westerberg I."/>
            <person name="Brannstrom I.O."/>
            <person name="Guillou S."/>
            <person name="Cros-Aarteil S."/>
            <person name="Calhoun S."/>
            <person name="Haridas S."/>
            <person name="Kuo A."/>
            <person name="Mondo S."/>
            <person name="Pangilinan J."/>
            <person name="Riley R."/>
            <person name="Labutti K."/>
            <person name="Andreopoulos B."/>
            <person name="Lipzen A."/>
            <person name="Chen C."/>
            <person name="Yanf M."/>
            <person name="Daum C."/>
            <person name="Ng V."/>
            <person name="Clum A."/>
            <person name="Ohm R."/>
            <person name="Martin F."/>
            <person name="Silar P."/>
            <person name="Natvig D."/>
            <person name="Lalanne C."/>
            <person name="Gautier V."/>
            <person name="Ament-Velasquez S.L."/>
            <person name="Kruys A."/>
            <person name="Hutchinson M.I."/>
            <person name="Powell A.J."/>
            <person name="Barry K."/>
            <person name="Miller A.N."/>
            <person name="Grigoriev I.V."/>
            <person name="Debuchy R."/>
            <person name="Gladieux P."/>
            <person name="Thoren M.H."/>
            <person name="Johannesson H."/>
        </authorList>
    </citation>
    <scope>NUCLEOTIDE SEQUENCE</scope>
    <source>
        <strain evidence="3">PSN293</strain>
    </source>
</reference>
<evidence type="ECO:0000313" key="3">
    <source>
        <dbReference type="EMBL" id="KAK4209296.1"/>
    </source>
</evidence>
<dbReference type="InterPro" id="IPR053208">
    <property type="entry name" value="GMC_Oxidoreductase_CD"/>
</dbReference>
<evidence type="ECO:0000259" key="2">
    <source>
        <dbReference type="Pfam" id="PF16010"/>
    </source>
</evidence>
<sequence>MKFFTSLLLAVQAGIHCALAQDDTVIYTDSASGIVFNTWAPSPSVTVGLALPSNALTTDATEFIGMITCQGKGWCGVSMGGGMNENLLLLVYPQDGAVLTSLRWAENYQLPGLYTGDAKLTQVSSAVNSTHYSVIFRCQNCFQWQQGTSEVGKVSTSEGYLVLGWCFATASPGGASCPNTLTVQQHATQGLFAAPLTDAVVHSEYPAWAAKATSVVTGKC</sequence>
<evidence type="ECO:0000256" key="1">
    <source>
        <dbReference type="SAM" id="SignalP"/>
    </source>
</evidence>
<reference evidence="3" key="1">
    <citation type="journal article" date="2023" name="Mol. Phylogenet. Evol.">
        <title>Genome-scale phylogeny and comparative genomics of the fungal order Sordariales.</title>
        <authorList>
            <person name="Hensen N."/>
            <person name="Bonometti L."/>
            <person name="Westerberg I."/>
            <person name="Brannstrom I.O."/>
            <person name="Guillou S."/>
            <person name="Cros-Aarteil S."/>
            <person name="Calhoun S."/>
            <person name="Haridas S."/>
            <person name="Kuo A."/>
            <person name="Mondo S."/>
            <person name="Pangilinan J."/>
            <person name="Riley R."/>
            <person name="LaButti K."/>
            <person name="Andreopoulos B."/>
            <person name="Lipzen A."/>
            <person name="Chen C."/>
            <person name="Yan M."/>
            <person name="Daum C."/>
            <person name="Ng V."/>
            <person name="Clum A."/>
            <person name="Steindorff A."/>
            <person name="Ohm R.A."/>
            <person name="Martin F."/>
            <person name="Silar P."/>
            <person name="Natvig D.O."/>
            <person name="Lalanne C."/>
            <person name="Gautier V."/>
            <person name="Ament-Velasquez S.L."/>
            <person name="Kruys A."/>
            <person name="Hutchinson M.I."/>
            <person name="Powell A.J."/>
            <person name="Barry K."/>
            <person name="Miller A.N."/>
            <person name="Grigoriev I.V."/>
            <person name="Debuchy R."/>
            <person name="Gladieux P."/>
            <person name="Hiltunen Thoren M."/>
            <person name="Johannesson H."/>
        </authorList>
    </citation>
    <scope>NUCLEOTIDE SEQUENCE</scope>
    <source>
        <strain evidence="3">PSN293</strain>
    </source>
</reference>
<dbReference type="EMBL" id="MU858210">
    <property type="protein sequence ID" value="KAK4209296.1"/>
    <property type="molecule type" value="Genomic_DNA"/>
</dbReference>
<evidence type="ECO:0000313" key="4">
    <source>
        <dbReference type="Proteomes" id="UP001301769"/>
    </source>
</evidence>
<feature type="domain" description="Cellobiose dehydrogenase-like cytochrome" evidence="2">
    <location>
        <begin position="27"/>
        <end position="200"/>
    </location>
</feature>